<dbReference type="InterPro" id="IPR054734">
    <property type="entry name" value="PqqF-like_C_4"/>
</dbReference>
<evidence type="ECO:0000259" key="9">
    <source>
        <dbReference type="Pfam" id="PF00675"/>
    </source>
</evidence>
<organism evidence="12 14">
    <name type="scientific">Billgrantia kenyensis</name>
    <dbReference type="NCBI Taxonomy" id="321266"/>
    <lineage>
        <taxon>Bacteria</taxon>
        <taxon>Pseudomonadati</taxon>
        <taxon>Pseudomonadota</taxon>
        <taxon>Gammaproteobacteria</taxon>
        <taxon>Oceanospirillales</taxon>
        <taxon>Halomonadaceae</taxon>
        <taxon>Billgrantia</taxon>
    </lineage>
</organism>
<keyword evidence="3" id="KW-0645">Protease</keyword>
<dbReference type="Pfam" id="PF05193">
    <property type="entry name" value="Peptidase_M16_C"/>
    <property type="match status" value="1"/>
</dbReference>
<dbReference type="Gene3D" id="3.30.830.10">
    <property type="entry name" value="Metalloenzyme, LuxS/M16 peptidase-like"/>
    <property type="match status" value="2"/>
</dbReference>
<evidence type="ECO:0000256" key="4">
    <source>
        <dbReference type="ARBA" id="ARBA00022723"/>
    </source>
</evidence>
<keyword evidence="15" id="KW-1185">Reference proteome</keyword>
<keyword evidence="7" id="KW-0482">Metalloprotease</keyword>
<dbReference type="Proteomes" id="UP000814353">
    <property type="component" value="Unassembled WGS sequence"/>
</dbReference>
<reference evidence="13 15" key="1">
    <citation type="submission" date="2020-05" db="EMBL/GenBank/DDBJ databases">
        <title>Comparative genomic analysis of denitrifying bacteria from Halomonas genus.</title>
        <authorList>
            <person name="Wang L."/>
            <person name="Shao Z."/>
        </authorList>
    </citation>
    <scope>NUCLEOTIDE SEQUENCE [LARGE SCALE GENOMIC DNA]</scope>
    <source>
        <strain evidence="13 15">DSM 17331</strain>
    </source>
</reference>
<dbReference type="Proteomes" id="UP000518091">
    <property type="component" value="Unassembled WGS sequence"/>
</dbReference>
<keyword evidence="5" id="KW-0378">Hydrolase</keyword>
<comment type="caution">
    <text evidence="12">The sequence shown here is derived from an EMBL/GenBank/DDBJ whole genome shotgun (WGS) entry which is preliminary data.</text>
</comment>
<dbReference type="PROSITE" id="PS00143">
    <property type="entry name" value="INSULINASE"/>
    <property type="match status" value="1"/>
</dbReference>
<dbReference type="InterPro" id="IPR050626">
    <property type="entry name" value="Peptidase_M16"/>
</dbReference>
<name>A0A7W0AFS2_9GAMM</name>
<keyword evidence="4" id="KW-0479">Metal-binding</keyword>
<dbReference type="InterPro" id="IPR001431">
    <property type="entry name" value="Pept_M16_Zn_BS"/>
</dbReference>
<evidence type="ECO:0000313" key="15">
    <source>
        <dbReference type="Proteomes" id="UP000814353"/>
    </source>
</evidence>
<dbReference type="Pfam" id="PF22456">
    <property type="entry name" value="PqqF-like_C_4"/>
    <property type="match status" value="1"/>
</dbReference>
<dbReference type="GO" id="GO:0046872">
    <property type="term" value="F:metal ion binding"/>
    <property type="evidence" value="ECO:0007669"/>
    <property type="project" value="UniProtKB-KW"/>
</dbReference>
<feature type="domain" description="Coenzyme PQQ synthesis protein F-like C-terminal lobe" evidence="11">
    <location>
        <begin position="667"/>
        <end position="765"/>
    </location>
</feature>
<dbReference type="EMBL" id="JACEFT010000039">
    <property type="protein sequence ID" value="MBA2780985.1"/>
    <property type="molecule type" value="Genomic_DNA"/>
</dbReference>
<dbReference type="AlphaFoldDB" id="A0A7W0AFS2"/>
<dbReference type="GO" id="GO:0004222">
    <property type="term" value="F:metalloendopeptidase activity"/>
    <property type="evidence" value="ECO:0007669"/>
    <property type="project" value="InterPro"/>
</dbReference>
<evidence type="ECO:0000256" key="5">
    <source>
        <dbReference type="ARBA" id="ARBA00022801"/>
    </source>
</evidence>
<evidence type="ECO:0000256" key="6">
    <source>
        <dbReference type="ARBA" id="ARBA00022833"/>
    </source>
</evidence>
<dbReference type="GO" id="GO:0043171">
    <property type="term" value="P:peptide catabolic process"/>
    <property type="evidence" value="ECO:0007669"/>
    <property type="project" value="TreeGrafter"/>
</dbReference>
<dbReference type="EMBL" id="JABFUB010000020">
    <property type="protein sequence ID" value="MCG6663320.1"/>
    <property type="molecule type" value="Genomic_DNA"/>
</dbReference>
<dbReference type="InterPro" id="IPR007863">
    <property type="entry name" value="Peptidase_M16_C"/>
</dbReference>
<evidence type="ECO:0000256" key="3">
    <source>
        <dbReference type="ARBA" id="ARBA00022670"/>
    </source>
</evidence>
<evidence type="ECO:0000313" key="12">
    <source>
        <dbReference type="EMBL" id="MBA2780985.1"/>
    </source>
</evidence>
<reference evidence="12 14" key="2">
    <citation type="submission" date="2020-07" db="EMBL/GenBank/DDBJ databases">
        <title>Identification of Halomonas strains.</title>
        <authorList>
            <person name="Xiao Z."/>
            <person name="Shen J."/>
        </authorList>
    </citation>
    <scope>NUCLEOTIDE SEQUENCE [LARGE SCALE GENOMIC DNA]</scope>
    <source>
        <strain evidence="12 14">DSM 17331</strain>
    </source>
</reference>
<feature type="domain" description="Peptidase M16 N-terminal" evidence="9">
    <location>
        <begin position="51"/>
        <end position="155"/>
    </location>
</feature>
<feature type="domain" description="Peptidase M16 C-terminal" evidence="10">
    <location>
        <begin position="195"/>
        <end position="302"/>
    </location>
</feature>
<dbReference type="SUPFAM" id="SSF63411">
    <property type="entry name" value="LuxS/MPP-like metallohydrolase"/>
    <property type="match status" value="2"/>
</dbReference>
<gene>
    <name evidence="12" type="ORF">H1D44_19050</name>
    <name evidence="13" type="ORF">HOP48_17460</name>
</gene>
<dbReference type="PANTHER" id="PTHR43690:SF18">
    <property type="entry name" value="INSULIN-DEGRADING ENZYME-RELATED"/>
    <property type="match status" value="1"/>
</dbReference>
<dbReference type="Pfam" id="PF00675">
    <property type="entry name" value="Peptidase_M16"/>
    <property type="match status" value="1"/>
</dbReference>
<evidence type="ECO:0000256" key="8">
    <source>
        <dbReference type="RuleBase" id="RU004447"/>
    </source>
</evidence>
<evidence type="ECO:0000256" key="7">
    <source>
        <dbReference type="ARBA" id="ARBA00023049"/>
    </source>
</evidence>
<dbReference type="InterPro" id="IPR011249">
    <property type="entry name" value="Metalloenz_LuxS/M16"/>
</dbReference>
<dbReference type="GO" id="GO:0051603">
    <property type="term" value="P:proteolysis involved in protein catabolic process"/>
    <property type="evidence" value="ECO:0007669"/>
    <property type="project" value="TreeGrafter"/>
</dbReference>
<protein>
    <submittedName>
        <fullName evidence="12">Insulinase family protein</fullName>
    </submittedName>
</protein>
<evidence type="ECO:0000313" key="13">
    <source>
        <dbReference type="EMBL" id="MCG6663320.1"/>
    </source>
</evidence>
<keyword evidence="6" id="KW-0862">Zinc</keyword>
<comment type="cofactor">
    <cofactor evidence="1">
        <name>Zn(2+)</name>
        <dbReference type="ChEBI" id="CHEBI:29105"/>
    </cofactor>
</comment>
<evidence type="ECO:0000259" key="10">
    <source>
        <dbReference type="Pfam" id="PF05193"/>
    </source>
</evidence>
<sequence>MNVPPTLEDDAAQRAGLPPGSRLGEVCLASGLYLAAAEVPGTRMQRLVGAVGAGYLDEPDDCRGLAHLLEHALFLGSARFPEAGELARWIGERGGRYNAYTGEATTDVHLALAPDDTEEGLLRLVDMLSRPRFETGRIAHEVEVLDAEFRARLADPSLHRLAALGRLCREAHPARNCHAGNRLTLGGDTDQLVARLATFHSQHYHAGRMALVMLGPLPLDTQLELLARHGAGLASGKTQPPVRPWRWSKPEGVAWHPFPASGRSSSLELFWPLPDEHAVSHAEWLNSLAAKLADGRLAATLQAAVELDRFDVTLAPEGMGAALALCLAPAPDEEAVQAMLATCRSALELAIAAPLPEPPTPLVDLDHWPRRHACQLAGTNDRRLPCSSVTPQESLLPWLDREQCRLLWRSPNAPGSWRTLKETGTAWCPQPLAEGNARLPWRAAPALAFHGPNQGNATPTPYRVQHNGSVTLWVGDPVRLADAPPASFCLGWPALASHQAARLAQWRRNTLPLGQAAAASGMQLSCSGDLRGDWLIASGSAERLGSLVELALACWPQQATQGVEAPPGGLLAQRMLAQLETSGGANENVAEATPALGWIAGNMKAEAADAILSALSERLQHSQSPPTEAQERGRDTFHFPPQGSDHAVMLEIVAPDDTPHSRWLLRLLAQCHDAAFHEEIRQNRALGYVAAVRYREAAGSPRLGYVVQSPHTDTDSLREAILSFLAQHGEALAHLDPGQLVRYQRGQLALAGPPETHTEAQARLWQALRRQSASAVPHSPWQPLPWEAEAQALAALHADQLAGMARDLATGHLARRWWLHTPE</sequence>
<evidence type="ECO:0000259" key="11">
    <source>
        <dbReference type="Pfam" id="PF22456"/>
    </source>
</evidence>
<dbReference type="RefSeq" id="WP_181516857.1">
    <property type="nucleotide sequence ID" value="NZ_JABFUB010000020.1"/>
</dbReference>
<comment type="similarity">
    <text evidence="2 8">Belongs to the peptidase M16 family.</text>
</comment>
<dbReference type="GO" id="GO:0005829">
    <property type="term" value="C:cytosol"/>
    <property type="evidence" value="ECO:0007669"/>
    <property type="project" value="TreeGrafter"/>
</dbReference>
<dbReference type="PANTHER" id="PTHR43690">
    <property type="entry name" value="NARDILYSIN"/>
    <property type="match status" value="1"/>
</dbReference>
<proteinExistence type="inferred from homology"/>
<evidence type="ECO:0000256" key="2">
    <source>
        <dbReference type="ARBA" id="ARBA00007261"/>
    </source>
</evidence>
<evidence type="ECO:0000256" key="1">
    <source>
        <dbReference type="ARBA" id="ARBA00001947"/>
    </source>
</evidence>
<accession>A0A7W0AFS2</accession>
<evidence type="ECO:0000313" key="14">
    <source>
        <dbReference type="Proteomes" id="UP000518091"/>
    </source>
</evidence>
<dbReference type="InterPro" id="IPR011765">
    <property type="entry name" value="Pept_M16_N"/>
</dbReference>